<reference evidence="1" key="1">
    <citation type="submission" date="2023-06" db="EMBL/GenBank/DDBJ databases">
        <title>Genomic analysis of the entomopathogenic nematode Steinernema hermaphroditum.</title>
        <authorList>
            <person name="Schwarz E.M."/>
            <person name="Heppert J.K."/>
            <person name="Baniya A."/>
            <person name="Schwartz H.T."/>
            <person name="Tan C.-H."/>
            <person name="Antoshechkin I."/>
            <person name="Sternberg P.W."/>
            <person name="Goodrich-Blair H."/>
            <person name="Dillman A.R."/>
        </authorList>
    </citation>
    <scope>NUCLEOTIDE SEQUENCE</scope>
    <source>
        <strain evidence="1">PS9179</strain>
        <tissue evidence="1">Whole animal</tissue>
    </source>
</reference>
<organism evidence="1 2">
    <name type="scientific">Steinernema hermaphroditum</name>
    <dbReference type="NCBI Taxonomy" id="289476"/>
    <lineage>
        <taxon>Eukaryota</taxon>
        <taxon>Metazoa</taxon>
        <taxon>Ecdysozoa</taxon>
        <taxon>Nematoda</taxon>
        <taxon>Chromadorea</taxon>
        <taxon>Rhabditida</taxon>
        <taxon>Tylenchina</taxon>
        <taxon>Panagrolaimomorpha</taxon>
        <taxon>Strongyloidoidea</taxon>
        <taxon>Steinernematidae</taxon>
        <taxon>Steinernema</taxon>
    </lineage>
</organism>
<proteinExistence type="predicted"/>
<dbReference type="EMBL" id="JAUCMV010000001">
    <property type="protein sequence ID" value="KAK0423196.1"/>
    <property type="molecule type" value="Genomic_DNA"/>
</dbReference>
<sequence length="452" mass="51900">MITTSRSDDQSITPAVSGKCLEASTERLIAFKQDLRWALGNLTDYATLRFGVQLSAYKSIGRTTIFLWHWCVPTDDKEILGLMAGIAEKCSLIMERLAELEEMKEVGLMNREKKFSDEVLYRRNVDPLDQIENIYLVSLWTKKIVFLYSNPFNKTAVAHFYDTNEGKTPRRVFCFNIVDEMDRYLWKELNLTFFDFRNEHDYIMGTALLSAIQMQLYSDVVGGLDTWEEDLKQGVPKTQNAIEALIHHHYKVSRRRQAARPTRALVDEELKMASGDGVLGLETLRWRLDSVISTKFNDPKYDPKESYGIFVWPRQGCPLVSQHIALSNSTSFIRLSTGKDVNFLVHRTRLTNESLSVFEAIKEKRADFSTVIDIETAGRIIVEVDPLSATRIAANFKEMDLLAVLVFEKPEDVHKCATLTGFAHLRAERKKNVGFPLFYKDKNYVIYVLFGI</sequence>
<evidence type="ECO:0000313" key="2">
    <source>
        <dbReference type="Proteomes" id="UP001175271"/>
    </source>
</evidence>
<accession>A0AA39M6A1</accession>
<name>A0AA39M6A1_9BILA</name>
<dbReference type="AlphaFoldDB" id="A0AA39M6A1"/>
<comment type="caution">
    <text evidence="1">The sequence shown here is derived from an EMBL/GenBank/DDBJ whole genome shotgun (WGS) entry which is preliminary data.</text>
</comment>
<dbReference type="Proteomes" id="UP001175271">
    <property type="component" value="Unassembled WGS sequence"/>
</dbReference>
<gene>
    <name evidence="1" type="ORF">QR680_008020</name>
</gene>
<protein>
    <submittedName>
        <fullName evidence="1">Uncharacterized protein</fullName>
    </submittedName>
</protein>
<evidence type="ECO:0000313" key="1">
    <source>
        <dbReference type="EMBL" id="KAK0423196.1"/>
    </source>
</evidence>
<keyword evidence="2" id="KW-1185">Reference proteome</keyword>